<reference evidence="1 2" key="1">
    <citation type="journal article" date="2015" name="Genome Announc.">
        <title>Draft Genome Sequences of Marine Isolates of Thalassomonas viridans and Thalassomonas actiniarum.</title>
        <authorList>
            <person name="Olonade I."/>
            <person name="van Zyl L.J."/>
            <person name="Trindade M."/>
        </authorList>
    </citation>
    <scope>NUCLEOTIDE SEQUENCE [LARGE SCALE GENOMIC DNA]</scope>
    <source>
        <strain evidence="1 2">XOM25</strain>
    </source>
</reference>
<name>A0AAE9Z9N0_9GAMM</name>
<proteinExistence type="predicted"/>
<reference evidence="1 2" key="2">
    <citation type="journal article" date="2022" name="Mar. Drugs">
        <title>Bioassay-Guided Fractionation Leads to the Detection of Cholic Acid Generated by the Rare Thalassomonas sp.</title>
        <authorList>
            <person name="Pheiffer F."/>
            <person name="Schneider Y.K."/>
            <person name="Hansen E.H."/>
            <person name="Andersen J.H."/>
            <person name="Isaksson J."/>
            <person name="Busche T."/>
            <person name="R C."/>
            <person name="Kalinowski J."/>
            <person name="Zyl L.V."/>
            <person name="Trindade M."/>
        </authorList>
    </citation>
    <scope>NUCLEOTIDE SEQUENCE [LARGE SCALE GENOMIC DNA]</scope>
    <source>
        <strain evidence="1 2">XOM25</strain>
    </source>
</reference>
<evidence type="ECO:0000313" key="2">
    <source>
        <dbReference type="Proteomes" id="UP000032352"/>
    </source>
</evidence>
<protein>
    <submittedName>
        <fullName evidence="1">Uncharacterized protein</fullName>
    </submittedName>
</protein>
<gene>
    <name evidence="1" type="ORF">SG34_032030</name>
</gene>
<dbReference type="KEGG" id="tvd:SG34_032030"/>
<dbReference type="EMBL" id="CP059734">
    <property type="protein sequence ID" value="WDE08554.1"/>
    <property type="molecule type" value="Genomic_DNA"/>
</dbReference>
<sequence>MRFLVQVFIGIAFGLISQDARTSTSPCYSPFPELTATTQKPVLSAGYGAFDPADTSLAGFSEQSTIFTDLNVFLPGSKSGNMQNYWQLSHHYRAFDFEEPAGTQLHSNGDHHKLALLWHGLNRQKQHQWAFGISPLLSVTSNQLKNTGRLNSNAWQLHGFIEYRQFYSKKWQWLLGACMDDRFDHVKAYPIAGVAGDINERTRLRLAFPDTKLTVKLTPHWHVSTLLSPAGSKWDAFNKTADKHSDFHYRSWRFSVAARWQFNSQWHFRFEWGREFDRRFRFRQLAGNQVSTVAESVNYVAAYIIWYW</sequence>
<accession>A0AAE9Z9N0</accession>
<evidence type="ECO:0000313" key="1">
    <source>
        <dbReference type="EMBL" id="WDE08554.1"/>
    </source>
</evidence>
<keyword evidence="2" id="KW-1185">Reference proteome</keyword>
<organism evidence="1 2">
    <name type="scientific">Thalassomonas viridans</name>
    <dbReference type="NCBI Taxonomy" id="137584"/>
    <lineage>
        <taxon>Bacteria</taxon>
        <taxon>Pseudomonadati</taxon>
        <taxon>Pseudomonadota</taxon>
        <taxon>Gammaproteobacteria</taxon>
        <taxon>Alteromonadales</taxon>
        <taxon>Colwelliaceae</taxon>
        <taxon>Thalassomonas</taxon>
    </lineage>
</organism>
<dbReference type="AlphaFoldDB" id="A0AAE9Z9N0"/>
<dbReference type="Proteomes" id="UP000032352">
    <property type="component" value="Chromosome pTvir"/>
</dbReference>
<dbReference type="RefSeq" id="WP_152647443.1">
    <property type="nucleotide sequence ID" value="NZ_CP059734.1"/>
</dbReference>